<feature type="compositionally biased region" description="Pro residues" evidence="1">
    <location>
        <begin position="182"/>
        <end position="194"/>
    </location>
</feature>
<dbReference type="Proteomes" id="UP000765509">
    <property type="component" value="Unassembled WGS sequence"/>
</dbReference>
<evidence type="ECO:0000313" key="2">
    <source>
        <dbReference type="EMBL" id="MBW0507082.1"/>
    </source>
</evidence>
<dbReference type="EMBL" id="AVOT02019492">
    <property type="protein sequence ID" value="MBW0507082.1"/>
    <property type="molecule type" value="Genomic_DNA"/>
</dbReference>
<reference evidence="2" key="1">
    <citation type="submission" date="2021-03" db="EMBL/GenBank/DDBJ databases">
        <title>Draft genome sequence of rust myrtle Austropuccinia psidii MF-1, a brazilian biotype.</title>
        <authorList>
            <person name="Quecine M.C."/>
            <person name="Pachon D.M.R."/>
            <person name="Bonatelli M.L."/>
            <person name="Correr F.H."/>
            <person name="Franceschini L.M."/>
            <person name="Leite T.F."/>
            <person name="Margarido G.R.A."/>
            <person name="Almeida C.A."/>
            <person name="Ferrarezi J.A."/>
            <person name="Labate C.A."/>
        </authorList>
    </citation>
    <scope>NUCLEOTIDE SEQUENCE</scope>
    <source>
        <strain evidence="2">MF-1</strain>
    </source>
</reference>
<sequence>MSTRWFKSWIHLYLNAFNILNPRIQSANTVLLGRSHVDIQEFHCPPSKGTCGARRMELLGKSSKSLRPLLLMVHQVILVVQISIFNNKGVVRRIKKISYSPNYPDAEGIDELDGEEAELINPLASHSSRSSSTNPPAKKFHSHIIPSNPKKFQPVLSSLPSSIPPPLPKFSTSRPVLASPMKPSPVPQPRPSPNPTSQKLQPVASTRQR</sequence>
<comment type="caution">
    <text evidence="2">The sequence shown here is derived from an EMBL/GenBank/DDBJ whole genome shotgun (WGS) entry which is preliminary data.</text>
</comment>
<keyword evidence="3" id="KW-1185">Reference proteome</keyword>
<name>A0A9Q3DS03_9BASI</name>
<feature type="compositionally biased region" description="Polar residues" evidence="1">
    <location>
        <begin position="198"/>
        <end position="209"/>
    </location>
</feature>
<protein>
    <submittedName>
        <fullName evidence="2">Uncharacterized protein</fullName>
    </submittedName>
</protein>
<proteinExistence type="predicted"/>
<gene>
    <name evidence="2" type="ORF">O181_046797</name>
</gene>
<evidence type="ECO:0000313" key="3">
    <source>
        <dbReference type="Proteomes" id="UP000765509"/>
    </source>
</evidence>
<dbReference type="AlphaFoldDB" id="A0A9Q3DS03"/>
<feature type="region of interest" description="Disordered" evidence="1">
    <location>
        <begin position="122"/>
        <end position="209"/>
    </location>
</feature>
<organism evidence="2 3">
    <name type="scientific">Austropuccinia psidii MF-1</name>
    <dbReference type="NCBI Taxonomy" id="1389203"/>
    <lineage>
        <taxon>Eukaryota</taxon>
        <taxon>Fungi</taxon>
        <taxon>Dikarya</taxon>
        <taxon>Basidiomycota</taxon>
        <taxon>Pucciniomycotina</taxon>
        <taxon>Pucciniomycetes</taxon>
        <taxon>Pucciniales</taxon>
        <taxon>Sphaerophragmiaceae</taxon>
        <taxon>Austropuccinia</taxon>
    </lineage>
</organism>
<evidence type="ECO:0000256" key="1">
    <source>
        <dbReference type="SAM" id="MobiDB-lite"/>
    </source>
</evidence>
<accession>A0A9Q3DS03</accession>